<dbReference type="RefSeq" id="WP_123171484.1">
    <property type="nucleotide sequence ID" value="NZ_OW659477.1"/>
</dbReference>
<accession>A0AAU9VJ19</accession>
<evidence type="ECO:0000313" key="3">
    <source>
        <dbReference type="EMBL" id="CAH2762420.1"/>
    </source>
</evidence>
<proteinExistence type="inferred from homology"/>
<dbReference type="SMART" id="SM00852">
    <property type="entry name" value="MoCF_biosynth"/>
    <property type="match status" value="1"/>
</dbReference>
<gene>
    <name evidence="1 4" type="primary">cinA</name>
    <name evidence="4" type="ORF">ERYAMS2_01209</name>
    <name evidence="3" type="ORF">ERYAMS_00915</name>
</gene>
<dbReference type="HAMAP" id="MF_00226_B">
    <property type="entry name" value="CinA_B"/>
    <property type="match status" value="1"/>
</dbReference>
<dbReference type="EMBL" id="OW659496">
    <property type="protein sequence ID" value="CAH2762420.1"/>
    <property type="molecule type" value="Genomic_DNA"/>
</dbReference>
<dbReference type="Proteomes" id="UP001154111">
    <property type="component" value="Chromosome"/>
</dbReference>
<dbReference type="Gene3D" id="3.30.70.2860">
    <property type="match status" value="1"/>
</dbReference>
<evidence type="ECO:0000256" key="1">
    <source>
        <dbReference type="HAMAP-Rule" id="MF_00226"/>
    </source>
</evidence>
<dbReference type="NCBIfam" id="TIGR00200">
    <property type="entry name" value="cinA_nterm"/>
    <property type="match status" value="1"/>
</dbReference>
<name>A0AAU9VJ19_9FIRM</name>
<evidence type="ECO:0000259" key="2">
    <source>
        <dbReference type="SMART" id="SM00852"/>
    </source>
</evidence>
<dbReference type="NCBIfam" id="TIGR00199">
    <property type="entry name" value="PncC_domain"/>
    <property type="match status" value="1"/>
</dbReference>
<reference evidence="4" key="1">
    <citation type="submission" date="2022-04" db="EMBL/GenBank/DDBJ databases">
        <authorList>
            <person name="Forde T."/>
        </authorList>
    </citation>
    <scope>NUCLEOTIDE SEQUENCE</scope>
    <source>
        <strain evidence="4">A18Y016a</strain>
        <strain evidence="3">A18Y020d</strain>
    </source>
</reference>
<dbReference type="InterPro" id="IPR008135">
    <property type="entry name" value="Competence-induced_CinA"/>
</dbReference>
<dbReference type="PANTHER" id="PTHR13939">
    <property type="entry name" value="NICOTINAMIDE-NUCLEOTIDE AMIDOHYDROLASE PNCC"/>
    <property type="match status" value="1"/>
</dbReference>
<dbReference type="Pfam" id="PF00994">
    <property type="entry name" value="MoCF_biosynth"/>
    <property type="match status" value="1"/>
</dbReference>
<dbReference type="NCBIfam" id="NF001813">
    <property type="entry name" value="PRK00549.1"/>
    <property type="match status" value="1"/>
</dbReference>
<dbReference type="SUPFAM" id="SSF142433">
    <property type="entry name" value="CinA-like"/>
    <property type="match status" value="1"/>
</dbReference>
<dbReference type="AlphaFoldDB" id="A0AAU9VJ19"/>
<dbReference type="Pfam" id="PF18146">
    <property type="entry name" value="CinA_KH"/>
    <property type="match status" value="1"/>
</dbReference>
<dbReference type="Pfam" id="PF02464">
    <property type="entry name" value="CinA"/>
    <property type="match status" value="1"/>
</dbReference>
<dbReference type="InterPro" id="IPR008136">
    <property type="entry name" value="CinA_C"/>
</dbReference>
<organism evidence="4 6">
    <name type="scientific">Erysipelothrix amsterdamensis</name>
    <dbReference type="NCBI Taxonomy" id="2929157"/>
    <lineage>
        <taxon>Bacteria</taxon>
        <taxon>Bacillati</taxon>
        <taxon>Bacillota</taxon>
        <taxon>Erysipelotrichia</taxon>
        <taxon>Erysipelotrichales</taxon>
        <taxon>Erysipelotrichaceae</taxon>
        <taxon>Erysipelothrix</taxon>
    </lineage>
</organism>
<evidence type="ECO:0000313" key="5">
    <source>
        <dbReference type="Proteomes" id="UP001154095"/>
    </source>
</evidence>
<sequence>MKSEIICVGTELLLGDVVNTNATYIAQQLANDGIFCYHQSVVGDNPKRLKHSFSEALSRSDVILLTGGLGPTYDDLTKEIIAEMLGLPLILHQPTMDKLESYFKTSGKSMTENNIKQAMIPQGAFVFENMCGTAPGIGIETNTKTVILLPGPPREMKMMFETSVNDYLKQKTNVTLVSHKIYLFGIGESTVESILKDKMIDYQNPTIAPYVSDGSVMLRITASAQSYFEADTLIKPVIEEIKELFQDYYYSVDVPYLEDVIVPLLTRKNMSVSTAESCTGGLLSSRITRVSGSSKVFNLGVTTYSNDQKNAILNIPHEYFDTVGAVSPEVAKLMASNIRTLAGSDIGIGITGIAGPTGGFDDKPVGLVYIAIATSKGVEVKTLNLGRNHADERIQIQKMATNHALKMIFDEIK</sequence>
<dbReference type="InterPro" id="IPR050101">
    <property type="entry name" value="CinA"/>
</dbReference>
<protein>
    <recommendedName>
        <fullName evidence="1">Putative competence-damage inducible protein</fullName>
    </recommendedName>
</protein>
<keyword evidence="5" id="KW-1185">Reference proteome</keyword>
<dbReference type="InterPro" id="IPR036653">
    <property type="entry name" value="CinA-like_C"/>
</dbReference>
<dbReference type="SUPFAM" id="SSF53218">
    <property type="entry name" value="Molybdenum cofactor biosynthesis proteins"/>
    <property type="match status" value="1"/>
</dbReference>
<evidence type="ECO:0000313" key="6">
    <source>
        <dbReference type="Proteomes" id="UP001154111"/>
    </source>
</evidence>
<dbReference type="InterPro" id="IPR001453">
    <property type="entry name" value="MoaB/Mog_dom"/>
</dbReference>
<feature type="domain" description="MoaB/Mog" evidence="2">
    <location>
        <begin position="4"/>
        <end position="171"/>
    </location>
</feature>
<dbReference type="Gene3D" id="3.90.950.20">
    <property type="entry name" value="CinA-like"/>
    <property type="match status" value="1"/>
</dbReference>
<dbReference type="Gene3D" id="3.40.980.10">
    <property type="entry name" value="MoaB/Mog-like domain"/>
    <property type="match status" value="1"/>
</dbReference>
<dbReference type="PANTHER" id="PTHR13939:SF0">
    <property type="entry name" value="NMN AMIDOHYDROLASE-LIKE PROTEIN YFAY"/>
    <property type="match status" value="1"/>
</dbReference>
<dbReference type="PIRSF" id="PIRSF006728">
    <property type="entry name" value="CinA"/>
    <property type="match status" value="1"/>
</dbReference>
<dbReference type="Proteomes" id="UP001154095">
    <property type="component" value="Chromosome"/>
</dbReference>
<dbReference type="NCBIfam" id="TIGR00177">
    <property type="entry name" value="molyb_syn"/>
    <property type="match status" value="1"/>
</dbReference>
<evidence type="ECO:0000313" key="4">
    <source>
        <dbReference type="EMBL" id="CAH2762451.1"/>
    </source>
</evidence>
<comment type="similarity">
    <text evidence="1">Belongs to the CinA family.</text>
</comment>
<dbReference type="InterPro" id="IPR036425">
    <property type="entry name" value="MoaB/Mog-like_dom_sf"/>
</dbReference>
<dbReference type="EMBL" id="OW659477">
    <property type="protein sequence ID" value="CAH2762451.1"/>
    <property type="molecule type" value="Genomic_DNA"/>
</dbReference>
<dbReference type="CDD" id="cd00885">
    <property type="entry name" value="cinA"/>
    <property type="match status" value="1"/>
</dbReference>
<dbReference type="InterPro" id="IPR041424">
    <property type="entry name" value="CinA_KH"/>
</dbReference>